<keyword evidence="6" id="KW-0547">Nucleotide-binding</keyword>
<keyword evidence="7" id="KW-0460">Magnesium</keyword>
<dbReference type="GO" id="GO:0016779">
    <property type="term" value="F:nucleotidyltransferase activity"/>
    <property type="evidence" value="ECO:0007669"/>
    <property type="project" value="UniProtKB-KW"/>
</dbReference>
<keyword evidence="4" id="KW-0548">Nucleotidyltransferase</keyword>
<dbReference type="Gene3D" id="1.10.3090.10">
    <property type="entry name" value="cca-adding enzyme, domain 2"/>
    <property type="match status" value="1"/>
</dbReference>
<dbReference type="GO" id="GO:0000049">
    <property type="term" value="F:tRNA binding"/>
    <property type="evidence" value="ECO:0007669"/>
    <property type="project" value="TreeGrafter"/>
</dbReference>
<dbReference type="GO" id="GO:0008033">
    <property type="term" value="P:tRNA processing"/>
    <property type="evidence" value="ECO:0007669"/>
    <property type="project" value="UniProtKB-KW"/>
</dbReference>
<reference evidence="13 14" key="1">
    <citation type="submission" date="2018-01" db="EMBL/GenBank/DDBJ databases">
        <title>Genomic Encyclopedia of Archaeal and Bacterial Type Strains, Phase II (KMG-II): from individual species to whole genera.</title>
        <authorList>
            <person name="Goeker M."/>
        </authorList>
    </citation>
    <scope>NUCLEOTIDE SEQUENCE [LARGE SCALE GENOMIC DNA]</scope>
    <source>
        <strain evidence="13 14">DSM 17023</strain>
    </source>
</reference>
<evidence type="ECO:0000256" key="5">
    <source>
        <dbReference type="ARBA" id="ARBA00022723"/>
    </source>
</evidence>
<comment type="similarity">
    <text evidence="9">Belongs to the tRNA nucleotidyltransferase/poly(A) polymerase family.</text>
</comment>
<dbReference type="Pfam" id="PF13735">
    <property type="entry name" value="tRNA_NucTran2_2"/>
    <property type="match status" value="1"/>
</dbReference>
<evidence type="ECO:0000256" key="1">
    <source>
        <dbReference type="ARBA" id="ARBA00001946"/>
    </source>
</evidence>
<protein>
    <submittedName>
        <fullName evidence="13">Poly(A) polymerase</fullName>
    </submittedName>
</protein>
<evidence type="ECO:0000313" key="13">
    <source>
        <dbReference type="EMBL" id="POF29826.1"/>
    </source>
</evidence>
<comment type="caution">
    <text evidence="13">The sequence shown here is derived from an EMBL/GenBank/DDBJ whole genome shotgun (WGS) entry which is preliminary data.</text>
</comment>
<dbReference type="InterPro" id="IPR043519">
    <property type="entry name" value="NT_sf"/>
</dbReference>
<dbReference type="PANTHER" id="PTHR46173:SF1">
    <property type="entry name" value="CCA TRNA NUCLEOTIDYLTRANSFERASE 1, MITOCHONDRIAL"/>
    <property type="match status" value="1"/>
</dbReference>
<proteinExistence type="inferred from homology"/>
<dbReference type="Pfam" id="PF01743">
    <property type="entry name" value="PolyA_pol"/>
    <property type="match status" value="1"/>
</dbReference>
<dbReference type="Proteomes" id="UP000236959">
    <property type="component" value="Unassembled WGS sequence"/>
</dbReference>
<dbReference type="SUPFAM" id="SSF81891">
    <property type="entry name" value="Poly A polymerase C-terminal region-like"/>
    <property type="match status" value="1"/>
</dbReference>
<comment type="cofactor">
    <cofactor evidence="1">
        <name>Mg(2+)</name>
        <dbReference type="ChEBI" id="CHEBI:18420"/>
    </cofactor>
</comment>
<feature type="domain" description="tRNA nucleotidyltransferase/poly(A) polymerase RNA and SrmB- binding" evidence="11">
    <location>
        <begin position="203"/>
        <end position="247"/>
    </location>
</feature>
<feature type="domain" description="CCA-adding enzyme C-terminal" evidence="12">
    <location>
        <begin position="277"/>
        <end position="402"/>
    </location>
</feature>
<dbReference type="GO" id="GO:0046872">
    <property type="term" value="F:metal ion binding"/>
    <property type="evidence" value="ECO:0007669"/>
    <property type="project" value="UniProtKB-KW"/>
</dbReference>
<dbReference type="EMBL" id="PPCN01000008">
    <property type="protein sequence ID" value="POF29826.1"/>
    <property type="molecule type" value="Genomic_DNA"/>
</dbReference>
<evidence type="ECO:0000259" key="11">
    <source>
        <dbReference type="Pfam" id="PF12627"/>
    </source>
</evidence>
<keyword evidence="2 9" id="KW-0808">Transferase</keyword>
<dbReference type="GO" id="GO:0000166">
    <property type="term" value="F:nucleotide binding"/>
    <property type="evidence" value="ECO:0007669"/>
    <property type="project" value="UniProtKB-KW"/>
</dbReference>
<evidence type="ECO:0000256" key="7">
    <source>
        <dbReference type="ARBA" id="ARBA00022842"/>
    </source>
</evidence>
<keyword evidence="14" id="KW-1185">Reference proteome</keyword>
<keyword evidence="8 9" id="KW-0694">RNA-binding</keyword>
<evidence type="ECO:0000256" key="6">
    <source>
        <dbReference type="ARBA" id="ARBA00022741"/>
    </source>
</evidence>
<evidence type="ECO:0000256" key="4">
    <source>
        <dbReference type="ARBA" id="ARBA00022695"/>
    </source>
</evidence>
<evidence type="ECO:0000313" key="14">
    <source>
        <dbReference type="Proteomes" id="UP000236959"/>
    </source>
</evidence>
<dbReference type="AlphaFoldDB" id="A0A2S3UQ68"/>
<accession>A0A2S3UQ68</accession>
<dbReference type="InterPro" id="IPR032810">
    <property type="entry name" value="CCA-adding_enz_C"/>
</dbReference>
<feature type="domain" description="Poly A polymerase head" evidence="10">
    <location>
        <begin position="43"/>
        <end position="164"/>
    </location>
</feature>
<evidence type="ECO:0000256" key="2">
    <source>
        <dbReference type="ARBA" id="ARBA00022679"/>
    </source>
</evidence>
<dbReference type="InterPro" id="IPR032828">
    <property type="entry name" value="PolyA_RNA-bd"/>
</dbReference>
<evidence type="ECO:0000256" key="8">
    <source>
        <dbReference type="ARBA" id="ARBA00022884"/>
    </source>
</evidence>
<name>A0A2S3UQ68_9HYPH</name>
<keyword evidence="5" id="KW-0479">Metal-binding</keyword>
<sequence>MFPDGTNNTMSSVADDILARADWLRSAAVQAVFSAIEQDGDEARVVGGAIRNTLLGHPVPDVDIATTALPQDVMKRARDAGLKAIGTGLDHGTVTVVSRGFPYEVTTLREDVETFGRQARVVFGRNWVRDAERRDFTMNALYADRQGRLYDPLAGLEDCLAGRVRFIGDPDARIREDYLRILRFFRIFAAYGEGDMDAEGLGACLRQREGLRQLSAERIGHEMRRLLRARRAAPALRLMNDCGLLEIATGGLARIEDFNALRGLDDLAPETRDPELALVVLAGFVHEDLERVCDRLRLSNAEGKRMKTAWAVMKRLKNPVDPPSAASLLYDFGRQGAIDGLLAVWAGLRARKTADDDRFGVLLSDLRIEAVPEFPLKGADLIASGHPSGPELGSFLKYLEEEWRESGFSLSKQELMARYTR</sequence>
<dbReference type="InterPro" id="IPR002646">
    <property type="entry name" value="PolA_pol_head_dom"/>
</dbReference>
<dbReference type="Gene3D" id="3.30.460.10">
    <property type="entry name" value="Beta Polymerase, domain 2"/>
    <property type="match status" value="1"/>
</dbReference>
<evidence type="ECO:0000256" key="9">
    <source>
        <dbReference type="RuleBase" id="RU003953"/>
    </source>
</evidence>
<evidence type="ECO:0000256" key="3">
    <source>
        <dbReference type="ARBA" id="ARBA00022694"/>
    </source>
</evidence>
<dbReference type="CDD" id="cd05398">
    <property type="entry name" value="NT_ClassII-CCAase"/>
    <property type="match status" value="1"/>
</dbReference>
<dbReference type="SUPFAM" id="SSF81301">
    <property type="entry name" value="Nucleotidyltransferase"/>
    <property type="match status" value="1"/>
</dbReference>
<keyword evidence="3" id="KW-0819">tRNA processing</keyword>
<evidence type="ECO:0000259" key="12">
    <source>
        <dbReference type="Pfam" id="PF13735"/>
    </source>
</evidence>
<dbReference type="PANTHER" id="PTHR46173">
    <property type="entry name" value="CCA TRNA NUCLEOTIDYLTRANSFERASE 1, MITOCHONDRIAL"/>
    <property type="match status" value="1"/>
</dbReference>
<dbReference type="Pfam" id="PF12627">
    <property type="entry name" value="PolyA_pol_RNAbd"/>
    <property type="match status" value="1"/>
</dbReference>
<gene>
    <name evidence="13" type="ORF">CLV41_108251</name>
</gene>
<evidence type="ECO:0000259" key="10">
    <source>
        <dbReference type="Pfam" id="PF01743"/>
    </source>
</evidence>
<dbReference type="InterPro" id="IPR050264">
    <property type="entry name" value="Bact_CCA-adding_enz_type3_sf"/>
</dbReference>
<organism evidence="13 14">
    <name type="scientific">Roseibium marinum</name>
    <dbReference type="NCBI Taxonomy" id="281252"/>
    <lineage>
        <taxon>Bacteria</taxon>
        <taxon>Pseudomonadati</taxon>
        <taxon>Pseudomonadota</taxon>
        <taxon>Alphaproteobacteria</taxon>
        <taxon>Hyphomicrobiales</taxon>
        <taxon>Stappiaceae</taxon>
        <taxon>Roseibium</taxon>
    </lineage>
</organism>